<dbReference type="PANTHER" id="PTHR23091">
    <property type="entry name" value="N-TERMINAL ACETYLTRANSFERASE"/>
    <property type="match status" value="1"/>
</dbReference>
<evidence type="ECO:0000256" key="2">
    <source>
        <dbReference type="ARBA" id="ARBA00023315"/>
    </source>
</evidence>
<dbReference type="InterPro" id="IPR045047">
    <property type="entry name" value="Ard1-like"/>
</dbReference>
<dbReference type="InterPro" id="IPR000182">
    <property type="entry name" value="GNAT_dom"/>
</dbReference>
<dbReference type="GO" id="GO:0004596">
    <property type="term" value="F:protein-N-terminal amino-acid acetyltransferase activity"/>
    <property type="evidence" value="ECO:0007669"/>
    <property type="project" value="InterPro"/>
</dbReference>
<dbReference type="Gene3D" id="3.40.630.30">
    <property type="match status" value="1"/>
</dbReference>
<reference evidence="6" key="1">
    <citation type="submission" date="2023-08" db="EMBL/GenBank/DDBJ databases">
        <authorList>
            <person name="Audoor S."/>
            <person name="Bilcke G."/>
        </authorList>
    </citation>
    <scope>NUCLEOTIDE SEQUENCE</scope>
</reference>
<keyword evidence="2" id="KW-0012">Acyltransferase</keyword>
<keyword evidence="1" id="KW-0808">Transferase</keyword>
<keyword evidence="7" id="KW-1185">Reference proteome</keyword>
<dbReference type="PANTHER" id="PTHR23091:SF4">
    <property type="entry name" value="N-TERMINAL AMINO-ACID N(ALPHA)-ACETYLTRANSFERASE NATA"/>
    <property type="match status" value="1"/>
</dbReference>
<keyword evidence="4" id="KW-0732">Signal</keyword>
<feature type="chain" id="PRO_5041993850" description="N-acetyltransferase domain-containing protein" evidence="4">
    <location>
        <begin position="22"/>
        <end position="331"/>
    </location>
</feature>
<evidence type="ECO:0000256" key="4">
    <source>
        <dbReference type="SAM" id="SignalP"/>
    </source>
</evidence>
<name>A0AAD2JHS4_9STRA</name>
<dbReference type="PROSITE" id="PS51186">
    <property type="entry name" value="GNAT"/>
    <property type="match status" value="1"/>
</dbReference>
<evidence type="ECO:0000313" key="7">
    <source>
        <dbReference type="Proteomes" id="UP001295423"/>
    </source>
</evidence>
<dbReference type="GO" id="GO:0031415">
    <property type="term" value="C:NatA complex"/>
    <property type="evidence" value="ECO:0007669"/>
    <property type="project" value="InterPro"/>
</dbReference>
<gene>
    <name evidence="6" type="ORF">CYCCA115_LOCUS12952</name>
</gene>
<accession>A0AAD2JHS4</accession>
<dbReference type="Pfam" id="PF00583">
    <property type="entry name" value="Acetyltransf_1"/>
    <property type="match status" value="1"/>
</dbReference>
<protein>
    <recommendedName>
        <fullName evidence="5">N-acetyltransferase domain-containing protein</fullName>
    </recommendedName>
</protein>
<dbReference type="Proteomes" id="UP001295423">
    <property type="component" value="Unassembled WGS sequence"/>
</dbReference>
<evidence type="ECO:0000313" key="6">
    <source>
        <dbReference type="EMBL" id="CAJ1951194.1"/>
    </source>
</evidence>
<dbReference type="AlphaFoldDB" id="A0AAD2JHS4"/>
<dbReference type="InterPro" id="IPR016181">
    <property type="entry name" value="Acyl_CoA_acyltransferase"/>
</dbReference>
<organism evidence="6 7">
    <name type="scientific">Cylindrotheca closterium</name>
    <dbReference type="NCBI Taxonomy" id="2856"/>
    <lineage>
        <taxon>Eukaryota</taxon>
        <taxon>Sar</taxon>
        <taxon>Stramenopiles</taxon>
        <taxon>Ochrophyta</taxon>
        <taxon>Bacillariophyta</taxon>
        <taxon>Bacillariophyceae</taxon>
        <taxon>Bacillariophycidae</taxon>
        <taxon>Bacillariales</taxon>
        <taxon>Bacillariaceae</taxon>
        <taxon>Cylindrotheca</taxon>
    </lineage>
</organism>
<evidence type="ECO:0000256" key="3">
    <source>
        <dbReference type="ARBA" id="ARBA00025786"/>
    </source>
</evidence>
<sequence length="331" mass="37791">MRSSILSAAALIFILGAGVDSLVQPPTSQRHQRLLNVDSVKRHSFPRQHQSIHERYSSFSQSPDWYTDSPTRHAPVSAYQEQKRIIQNTKTPSPNEVLWMRHATIDDIPALQQCNRALLPENYPDGFYEDYLRQFPDLTVIIESFSVEESTEGHGPNSSSSSVSSAQPVPIAYAMGCIREIKAATKQQQQWKYLNKRANSAVRYDNLGYRPLVRSGHTISLAVMPTHRKLGLATKLLDYLHDAMKHRYGAVVCDLSVRMSNERAIRLYENHGYNVSERLYNYYKNGKLEDGLKMQKVLSDYSSSSPESQITLPQQMLLQRPQKNFDSVSQW</sequence>
<proteinExistence type="inferred from homology"/>
<evidence type="ECO:0000256" key="1">
    <source>
        <dbReference type="ARBA" id="ARBA00022679"/>
    </source>
</evidence>
<feature type="signal peptide" evidence="4">
    <location>
        <begin position="1"/>
        <end position="21"/>
    </location>
</feature>
<evidence type="ECO:0000259" key="5">
    <source>
        <dbReference type="PROSITE" id="PS51186"/>
    </source>
</evidence>
<dbReference type="SUPFAM" id="SSF55729">
    <property type="entry name" value="Acyl-CoA N-acyltransferases (Nat)"/>
    <property type="match status" value="1"/>
</dbReference>
<comment type="caution">
    <text evidence="6">The sequence shown here is derived from an EMBL/GenBank/DDBJ whole genome shotgun (WGS) entry which is preliminary data.</text>
</comment>
<feature type="domain" description="N-acetyltransferase" evidence="5">
    <location>
        <begin position="98"/>
        <end position="299"/>
    </location>
</feature>
<comment type="similarity">
    <text evidence="3">Belongs to the acetyltransferase family. ARD1 subfamily.</text>
</comment>
<dbReference type="EMBL" id="CAKOGP040001781">
    <property type="protein sequence ID" value="CAJ1951194.1"/>
    <property type="molecule type" value="Genomic_DNA"/>
</dbReference>